<dbReference type="InterPro" id="IPR053146">
    <property type="entry name" value="QDO-like"/>
</dbReference>
<dbReference type="SUPFAM" id="SSF51182">
    <property type="entry name" value="RmlC-like cupins"/>
    <property type="match status" value="1"/>
</dbReference>
<gene>
    <name evidence="2" type="ORF">GCM10022408_00260</name>
</gene>
<dbReference type="PANTHER" id="PTHR36440">
    <property type="entry name" value="PUTATIVE (AFU_ORTHOLOGUE AFUA_8G07350)-RELATED"/>
    <property type="match status" value="1"/>
</dbReference>
<dbReference type="Proteomes" id="UP001500567">
    <property type="component" value="Unassembled WGS sequence"/>
</dbReference>
<dbReference type="Pfam" id="PF07883">
    <property type="entry name" value="Cupin_2"/>
    <property type="match status" value="1"/>
</dbReference>
<proteinExistence type="predicted"/>
<evidence type="ECO:0000313" key="2">
    <source>
        <dbReference type="EMBL" id="GAA3994060.1"/>
    </source>
</evidence>
<organism evidence="2 3">
    <name type="scientific">Hymenobacter fastidiosus</name>
    <dbReference type="NCBI Taxonomy" id="486264"/>
    <lineage>
        <taxon>Bacteria</taxon>
        <taxon>Pseudomonadati</taxon>
        <taxon>Bacteroidota</taxon>
        <taxon>Cytophagia</taxon>
        <taxon>Cytophagales</taxon>
        <taxon>Hymenobacteraceae</taxon>
        <taxon>Hymenobacter</taxon>
    </lineage>
</organism>
<dbReference type="InterPro" id="IPR014710">
    <property type="entry name" value="RmlC-like_jellyroll"/>
</dbReference>
<evidence type="ECO:0000313" key="3">
    <source>
        <dbReference type="Proteomes" id="UP001500567"/>
    </source>
</evidence>
<dbReference type="RefSeq" id="WP_345070149.1">
    <property type="nucleotide sequence ID" value="NZ_BAABDJ010000001.1"/>
</dbReference>
<dbReference type="EMBL" id="BAABDJ010000001">
    <property type="protein sequence ID" value="GAA3994060.1"/>
    <property type="molecule type" value="Genomic_DNA"/>
</dbReference>
<sequence length="131" mass="14437">MDVKVSGRDTAGGLAIFEQTSRSPGRGTPLHIHPFQDEVFYVLEGEYYFQVGAEKYSLTTGECIFLPRQVPHSWIQVSATGRMTVTFQPAGKLEEFFVALAALKVPPTPEELARIFAAHDMQIVGPPVTRG</sequence>
<evidence type="ECO:0000259" key="1">
    <source>
        <dbReference type="Pfam" id="PF07883"/>
    </source>
</evidence>
<keyword evidence="3" id="KW-1185">Reference proteome</keyword>
<accession>A0ABP7R8F3</accession>
<protein>
    <submittedName>
        <fullName evidence="2">Cupin domain-containing protein</fullName>
    </submittedName>
</protein>
<reference evidence="3" key="1">
    <citation type="journal article" date="2019" name="Int. J. Syst. Evol. Microbiol.">
        <title>The Global Catalogue of Microorganisms (GCM) 10K type strain sequencing project: providing services to taxonomists for standard genome sequencing and annotation.</title>
        <authorList>
            <consortium name="The Broad Institute Genomics Platform"/>
            <consortium name="The Broad Institute Genome Sequencing Center for Infectious Disease"/>
            <person name="Wu L."/>
            <person name="Ma J."/>
        </authorList>
    </citation>
    <scope>NUCLEOTIDE SEQUENCE [LARGE SCALE GENOMIC DNA]</scope>
    <source>
        <strain evidence="3">JCM 17224</strain>
    </source>
</reference>
<feature type="domain" description="Cupin type-2" evidence="1">
    <location>
        <begin position="24"/>
        <end position="80"/>
    </location>
</feature>
<dbReference type="InterPro" id="IPR011051">
    <property type="entry name" value="RmlC_Cupin_sf"/>
</dbReference>
<dbReference type="InterPro" id="IPR013096">
    <property type="entry name" value="Cupin_2"/>
</dbReference>
<name>A0ABP7R8F3_9BACT</name>
<comment type="caution">
    <text evidence="2">The sequence shown here is derived from an EMBL/GenBank/DDBJ whole genome shotgun (WGS) entry which is preliminary data.</text>
</comment>
<dbReference type="Gene3D" id="2.60.120.10">
    <property type="entry name" value="Jelly Rolls"/>
    <property type="match status" value="1"/>
</dbReference>
<dbReference type="PANTHER" id="PTHR36440:SF1">
    <property type="entry name" value="PUTATIVE (AFU_ORTHOLOGUE AFUA_8G07350)-RELATED"/>
    <property type="match status" value="1"/>
</dbReference>